<comment type="caution">
    <text evidence="1">The sequence shown here is derived from an EMBL/GenBank/DDBJ whole genome shotgun (WGS) entry which is preliminary data.</text>
</comment>
<evidence type="ECO:0008006" key="3">
    <source>
        <dbReference type="Google" id="ProtNLM"/>
    </source>
</evidence>
<organism evidence="1 2">
    <name type="scientific">Microvirga terricola</name>
    <dbReference type="NCBI Taxonomy" id="2719797"/>
    <lineage>
        <taxon>Bacteria</taxon>
        <taxon>Pseudomonadati</taxon>
        <taxon>Pseudomonadota</taxon>
        <taxon>Alphaproteobacteria</taxon>
        <taxon>Hyphomicrobiales</taxon>
        <taxon>Methylobacteriaceae</taxon>
        <taxon>Microvirga</taxon>
    </lineage>
</organism>
<evidence type="ECO:0000313" key="1">
    <source>
        <dbReference type="EMBL" id="NIX75892.1"/>
    </source>
</evidence>
<keyword evidence="2" id="KW-1185">Reference proteome</keyword>
<sequence>MTSRLPRIWTAAEAAEHLRITSRALIKIAKATGNCSVQGRNVILSEADINAVWESMRCPLNSSSARLVTFNEAAASYIEQGGDGRFILYVRKTDGAHCGLAVHFMNCRLNTINQGTLDDAAHTLYPNASPETLNRQCYTRSLQSGIMRLATVGRTCASGAARAS</sequence>
<name>A0ABX0V872_9HYPH</name>
<gene>
    <name evidence="1" type="ORF">HB375_04585</name>
</gene>
<dbReference type="EMBL" id="JAATJS010000002">
    <property type="protein sequence ID" value="NIX75892.1"/>
    <property type="molecule type" value="Genomic_DNA"/>
</dbReference>
<proteinExistence type="predicted"/>
<dbReference type="RefSeq" id="WP_167671813.1">
    <property type="nucleotide sequence ID" value="NZ_JAATJS010000002.1"/>
</dbReference>
<protein>
    <recommendedName>
        <fullName evidence="3">Helix-turn-helix domain-containing protein</fullName>
    </recommendedName>
</protein>
<accession>A0ABX0V872</accession>
<reference evidence="1 2" key="1">
    <citation type="submission" date="2020-03" db="EMBL/GenBank/DDBJ databases">
        <title>The genome sequence of Microvirga sp. c23x22.</title>
        <authorList>
            <person name="Zhang X."/>
        </authorList>
    </citation>
    <scope>NUCLEOTIDE SEQUENCE [LARGE SCALE GENOMIC DNA]</scope>
    <source>
        <strain evidence="2">c23x22</strain>
    </source>
</reference>
<evidence type="ECO:0000313" key="2">
    <source>
        <dbReference type="Proteomes" id="UP000707352"/>
    </source>
</evidence>
<dbReference type="Proteomes" id="UP000707352">
    <property type="component" value="Unassembled WGS sequence"/>
</dbReference>